<feature type="transmembrane region" description="Helical" evidence="8">
    <location>
        <begin position="36"/>
        <end position="57"/>
    </location>
</feature>
<feature type="transmembrane region" description="Helical" evidence="8">
    <location>
        <begin position="69"/>
        <end position="90"/>
    </location>
</feature>
<feature type="domain" description="GGDEF" evidence="9">
    <location>
        <begin position="384"/>
        <end position="515"/>
    </location>
</feature>
<evidence type="ECO:0000256" key="1">
    <source>
        <dbReference type="ARBA" id="ARBA00004651"/>
    </source>
</evidence>
<evidence type="ECO:0000256" key="5">
    <source>
        <dbReference type="ARBA" id="ARBA00022989"/>
    </source>
</evidence>
<evidence type="ECO:0000256" key="3">
    <source>
        <dbReference type="ARBA" id="ARBA00022475"/>
    </source>
</evidence>
<dbReference type="InterPro" id="IPR000160">
    <property type="entry name" value="GGDEF_dom"/>
</dbReference>
<dbReference type="InterPro" id="IPR007895">
    <property type="entry name" value="MASE1"/>
</dbReference>
<dbReference type="CDD" id="cd01949">
    <property type="entry name" value="GGDEF"/>
    <property type="match status" value="1"/>
</dbReference>
<feature type="transmembrane region" description="Helical" evidence="8">
    <location>
        <begin position="301"/>
        <end position="322"/>
    </location>
</feature>
<dbReference type="EC" id="2.7.7.65" evidence="2"/>
<protein>
    <recommendedName>
        <fullName evidence="2">diguanylate cyclase</fullName>
        <ecNumber evidence="2">2.7.7.65</ecNumber>
    </recommendedName>
</protein>
<comment type="caution">
    <text evidence="10">The sequence shown here is derived from an EMBL/GenBank/DDBJ whole genome shotgun (WGS) entry which is preliminary data.</text>
</comment>
<dbReference type="NCBIfam" id="TIGR00254">
    <property type="entry name" value="GGDEF"/>
    <property type="match status" value="1"/>
</dbReference>
<proteinExistence type="predicted"/>
<evidence type="ECO:0000256" key="8">
    <source>
        <dbReference type="SAM" id="Phobius"/>
    </source>
</evidence>
<sequence length="515" mass="53806">MISLAQSAAVPDYGLPAEEQAPANPWMSPWLARGGAARWVAGNLVVALLYAGLGVVVGRFFGAYGLFPAPIWLPSGIACVAAMVGGAGLLPGIFLGSCLVNGLFFGSGPWLTLAISAGNTLGPWAGVALTRAMRPQTGLFTRFIGVLGFILGGVLLHAAVTATVGTLVLSLAGPMTAGQAYAVFSAWWLCDSGGTFFFAPALLLWLGAERRAAPVDRGPGVVDHLVLAATVLGAAALFAVPGAGLLVRPDAVFLLTVPLSWITLRISLRAAYTLLTAICITATVGTVMREGPFQGHGVANPLQSVGLMTVLFAMDALTLIALTSEGREARARLAETRGTLARSMVRTETLARETLTDPLTGAGNRRHFDHAGGAALYRARQRGEAFSMLLFDLDHFKALNDRAGHEAGDAALRGVVRACKAVLREAPLLFRMGGEEFAVLLPGAGLAEAAQVAERLRAAIRDMPWDDGESWLSASFGVAEAGPADRTLDGLMRRADAAVYAAKERGRNRVEVAAA</sequence>
<feature type="transmembrane region" description="Helical" evidence="8">
    <location>
        <begin position="220"/>
        <end position="240"/>
    </location>
</feature>
<evidence type="ECO:0000313" key="10">
    <source>
        <dbReference type="EMBL" id="MBL6081016.1"/>
    </source>
</evidence>
<dbReference type="RefSeq" id="WP_202834239.1">
    <property type="nucleotide sequence ID" value="NZ_JAETWB010000020.1"/>
</dbReference>
<reference evidence="10 11" key="1">
    <citation type="submission" date="2021-01" db="EMBL/GenBank/DDBJ databases">
        <title>Belnapia mucosa sp. nov. and Belnapia arida sp. nov., isolated from the Tabernas Desert (Almeria, Spain).</title>
        <authorList>
            <person name="Molina-Menor E."/>
            <person name="Vidal-Verdu A."/>
            <person name="Calonge A."/>
            <person name="Satari L."/>
            <person name="Pereto J."/>
            <person name="Porcar M."/>
        </authorList>
    </citation>
    <scope>NUCLEOTIDE SEQUENCE [LARGE SCALE GENOMIC DNA]</scope>
    <source>
        <strain evidence="10 11">T18</strain>
    </source>
</reference>
<dbReference type="SUPFAM" id="SSF55073">
    <property type="entry name" value="Nucleotide cyclase"/>
    <property type="match status" value="1"/>
</dbReference>
<keyword evidence="11" id="KW-1185">Reference proteome</keyword>
<keyword evidence="6 8" id="KW-0472">Membrane</keyword>
<dbReference type="Proteomes" id="UP000660885">
    <property type="component" value="Unassembled WGS sequence"/>
</dbReference>
<dbReference type="Pfam" id="PF05231">
    <property type="entry name" value="MASE1"/>
    <property type="match status" value="1"/>
</dbReference>
<dbReference type="PROSITE" id="PS50887">
    <property type="entry name" value="GGDEF"/>
    <property type="match status" value="1"/>
</dbReference>
<keyword evidence="5 8" id="KW-1133">Transmembrane helix</keyword>
<accession>A0ABS1U8L0</accession>
<comment type="catalytic activity">
    <reaction evidence="7">
        <text>2 GTP = 3',3'-c-di-GMP + 2 diphosphate</text>
        <dbReference type="Rhea" id="RHEA:24898"/>
        <dbReference type="ChEBI" id="CHEBI:33019"/>
        <dbReference type="ChEBI" id="CHEBI:37565"/>
        <dbReference type="ChEBI" id="CHEBI:58805"/>
        <dbReference type="EC" id="2.7.7.65"/>
    </reaction>
</comment>
<evidence type="ECO:0000256" key="6">
    <source>
        <dbReference type="ARBA" id="ARBA00023136"/>
    </source>
</evidence>
<gene>
    <name evidence="10" type="ORF">JMJ56_23670</name>
</gene>
<feature type="transmembrane region" description="Helical" evidence="8">
    <location>
        <begin position="143"/>
        <end position="172"/>
    </location>
</feature>
<evidence type="ECO:0000313" key="11">
    <source>
        <dbReference type="Proteomes" id="UP000660885"/>
    </source>
</evidence>
<evidence type="ECO:0000256" key="4">
    <source>
        <dbReference type="ARBA" id="ARBA00022692"/>
    </source>
</evidence>
<evidence type="ECO:0000259" key="9">
    <source>
        <dbReference type="PROSITE" id="PS50887"/>
    </source>
</evidence>
<keyword evidence="3" id="KW-1003">Cell membrane</keyword>
<dbReference type="SMART" id="SM00267">
    <property type="entry name" value="GGDEF"/>
    <property type="match status" value="1"/>
</dbReference>
<dbReference type="PANTHER" id="PTHR45138:SF9">
    <property type="entry name" value="DIGUANYLATE CYCLASE DGCM-RELATED"/>
    <property type="match status" value="1"/>
</dbReference>
<organism evidence="10 11">
    <name type="scientific">Belnapia arida</name>
    <dbReference type="NCBI Taxonomy" id="2804533"/>
    <lineage>
        <taxon>Bacteria</taxon>
        <taxon>Pseudomonadati</taxon>
        <taxon>Pseudomonadota</taxon>
        <taxon>Alphaproteobacteria</taxon>
        <taxon>Acetobacterales</taxon>
        <taxon>Roseomonadaceae</taxon>
        <taxon>Belnapia</taxon>
    </lineage>
</organism>
<dbReference type="EMBL" id="JAETWB010000020">
    <property type="protein sequence ID" value="MBL6081016.1"/>
    <property type="molecule type" value="Genomic_DNA"/>
</dbReference>
<feature type="transmembrane region" description="Helical" evidence="8">
    <location>
        <begin position="271"/>
        <end position="289"/>
    </location>
</feature>
<evidence type="ECO:0000256" key="7">
    <source>
        <dbReference type="ARBA" id="ARBA00034247"/>
    </source>
</evidence>
<feature type="transmembrane region" description="Helical" evidence="8">
    <location>
        <begin position="110"/>
        <end position="131"/>
    </location>
</feature>
<comment type="subcellular location">
    <subcellularLocation>
        <location evidence="1">Cell membrane</location>
        <topology evidence="1">Multi-pass membrane protein</topology>
    </subcellularLocation>
</comment>
<dbReference type="Pfam" id="PF00990">
    <property type="entry name" value="GGDEF"/>
    <property type="match status" value="1"/>
</dbReference>
<dbReference type="InterPro" id="IPR029787">
    <property type="entry name" value="Nucleotide_cyclase"/>
</dbReference>
<name>A0ABS1U8L0_9PROT</name>
<evidence type="ECO:0000256" key="2">
    <source>
        <dbReference type="ARBA" id="ARBA00012528"/>
    </source>
</evidence>
<dbReference type="PANTHER" id="PTHR45138">
    <property type="entry name" value="REGULATORY COMPONENTS OF SENSORY TRANSDUCTION SYSTEM"/>
    <property type="match status" value="1"/>
</dbReference>
<dbReference type="InterPro" id="IPR050469">
    <property type="entry name" value="Diguanylate_Cyclase"/>
</dbReference>
<dbReference type="InterPro" id="IPR043128">
    <property type="entry name" value="Rev_trsase/Diguanyl_cyclase"/>
</dbReference>
<keyword evidence="4 8" id="KW-0812">Transmembrane</keyword>
<dbReference type="Gene3D" id="3.30.70.270">
    <property type="match status" value="1"/>
</dbReference>